<dbReference type="EMBL" id="BKCJ010537465">
    <property type="protein sequence ID" value="GFB03203.1"/>
    <property type="molecule type" value="Genomic_DNA"/>
</dbReference>
<keyword evidence="1" id="KW-0175">Coiled coil</keyword>
<comment type="caution">
    <text evidence="2">The sequence shown here is derived from an EMBL/GenBank/DDBJ whole genome shotgun (WGS) entry which is preliminary data.</text>
</comment>
<sequence length="103" mass="11836">MELCTNLQARVIDLEKRKTTQANEIKSLKRRVKKLERRNRSRTHKLKRLYKVGLTARVESLGDKESLGKDASKQGRIKAIDVDEDITLVNVQADAEMLMLTKT</sequence>
<proteinExistence type="predicted"/>
<dbReference type="AlphaFoldDB" id="A0A699KT14"/>
<feature type="coiled-coil region" evidence="1">
    <location>
        <begin position="11"/>
        <end position="45"/>
    </location>
</feature>
<reference evidence="2" key="1">
    <citation type="journal article" date="2019" name="Sci. Rep.">
        <title>Draft genome of Tanacetum cinerariifolium, the natural source of mosquito coil.</title>
        <authorList>
            <person name="Yamashiro T."/>
            <person name="Shiraishi A."/>
            <person name="Satake H."/>
            <person name="Nakayama K."/>
        </authorList>
    </citation>
    <scope>NUCLEOTIDE SEQUENCE</scope>
</reference>
<evidence type="ECO:0000256" key="1">
    <source>
        <dbReference type="SAM" id="Coils"/>
    </source>
</evidence>
<organism evidence="2">
    <name type="scientific">Tanacetum cinerariifolium</name>
    <name type="common">Dalmatian daisy</name>
    <name type="synonym">Chrysanthemum cinerariifolium</name>
    <dbReference type="NCBI Taxonomy" id="118510"/>
    <lineage>
        <taxon>Eukaryota</taxon>
        <taxon>Viridiplantae</taxon>
        <taxon>Streptophyta</taxon>
        <taxon>Embryophyta</taxon>
        <taxon>Tracheophyta</taxon>
        <taxon>Spermatophyta</taxon>
        <taxon>Magnoliopsida</taxon>
        <taxon>eudicotyledons</taxon>
        <taxon>Gunneridae</taxon>
        <taxon>Pentapetalae</taxon>
        <taxon>asterids</taxon>
        <taxon>campanulids</taxon>
        <taxon>Asterales</taxon>
        <taxon>Asteraceae</taxon>
        <taxon>Asteroideae</taxon>
        <taxon>Anthemideae</taxon>
        <taxon>Anthemidinae</taxon>
        <taxon>Tanacetum</taxon>
    </lineage>
</organism>
<name>A0A699KT14_TANCI</name>
<protein>
    <submittedName>
        <fullName evidence="2">Uncharacterized protein</fullName>
    </submittedName>
</protein>
<evidence type="ECO:0000313" key="2">
    <source>
        <dbReference type="EMBL" id="GFB03203.1"/>
    </source>
</evidence>
<accession>A0A699KT14</accession>
<gene>
    <name evidence="2" type="ORF">Tci_675174</name>
</gene>